<name>A0A9P5N2V7_9AGAM</name>
<sequence>MQSNTRCPSPPPRMPSPQLLPTPLPSPPLHHQQSRPRLNGLSSQPKPPSPLGQPVAPGSPVRPQLNLHAPRAQAPPPLDLSLWLDGDDFGARRARSYSPSSPCTPPEGRTQHDQRGRLTPIFTTHPHPHPRSRTRPRSPPPSPGRPVTPPPVPPIPTHFLGVSSGKPVFQPRSTNLTPTDRFLDLPPQSHAPLLRKARSTNAITCIHFVTAVHDGQ</sequence>
<keyword evidence="3" id="KW-1185">Reference proteome</keyword>
<accession>A0A9P5N2V7</accession>
<evidence type="ECO:0000313" key="2">
    <source>
        <dbReference type="EMBL" id="KAF8484909.1"/>
    </source>
</evidence>
<gene>
    <name evidence="2" type="ORF">DFH94DRAFT_716846</name>
</gene>
<dbReference type="EMBL" id="WHVB01000003">
    <property type="protein sequence ID" value="KAF8484909.1"/>
    <property type="molecule type" value="Genomic_DNA"/>
</dbReference>
<evidence type="ECO:0000313" key="3">
    <source>
        <dbReference type="Proteomes" id="UP000759537"/>
    </source>
</evidence>
<dbReference type="OrthoDB" id="3260925at2759"/>
<dbReference type="AlphaFoldDB" id="A0A9P5N2V7"/>
<evidence type="ECO:0000256" key="1">
    <source>
        <dbReference type="SAM" id="MobiDB-lite"/>
    </source>
</evidence>
<feature type="compositionally biased region" description="Pro residues" evidence="1">
    <location>
        <begin position="8"/>
        <end position="28"/>
    </location>
</feature>
<feature type="compositionally biased region" description="Basic residues" evidence="1">
    <location>
        <begin position="126"/>
        <end position="136"/>
    </location>
</feature>
<comment type="caution">
    <text evidence="2">The sequence shown here is derived from an EMBL/GenBank/DDBJ whole genome shotgun (WGS) entry which is preliminary data.</text>
</comment>
<reference evidence="2" key="1">
    <citation type="submission" date="2019-10" db="EMBL/GenBank/DDBJ databases">
        <authorList>
            <consortium name="DOE Joint Genome Institute"/>
            <person name="Kuo A."/>
            <person name="Miyauchi S."/>
            <person name="Kiss E."/>
            <person name="Drula E."/>
            <person name="Kohler A."/>
            <person name="Sanchez-Garcia M."/>
            <person name="Andreopoulos B."/>
            <person name="Barry K.W."/>
            <person name="Bonito G."/>
            <person name="Buee M."/>
            <person name="Carver A."/>
            <person name="Chen C."/>
            <person name="Cichocki N."/>
            <person name="Clum A."/>
            <person name="Culley D."/>
            <person name="Crous P.W."/>
            <person name="Fauchery L."/>
            <person name="Girlanda M."/>
            <person name="Hayes R."/>
            <person name="Keri Z."/>
            <person name="LaButti K."/>
            <person name="Lipzen A."/>
            <person name="Lombard V."/>
            <person name="Magnuson J."/>
            <person name="Maillard F."/>
            <person name="Morin E."/>
            <person name="Murat C."/>
            <person name="Nolan M."/>
            <person name="Ohm R."/>
            <person name="Pangilinan J."/>
            <person name="Pereira M."/>
            <person name="Perotto S."/>
            <person name="Peter M."/>
            <person name="Riley R."/>
            <person name="Sitrit Y."/>
            <person name="Stielow B."/>
            <person name="Szollosi G."/>
            <person name="Zifcakova L."/>
            <person name="Stursova M."/>
            <person name="Spatafora J.W."/>
            <person name="Tedersoo L."/>
            <person name="Vaario L.-M."/>
            <person name="Yamada A."/>
            <person name="Yan M."/>
            <person name="Wang P."/>
            <person name="Xu J."/>
            <person name="Bruns T."/>
            <person name="Baldrian P."/>
            <person name="Vilgalys R."/>
            <person name="Henrissat B."/>
            <person name="Grigoriev I.V."/>
            <person name="Hibbett D."/>
            <person name="Nagy L.G."/>
            <person name="Martin F.M."/>
        </authorList>
    </citation>
    <scope>NUCLEOTIDE SEQUENCE</scope>
    <source>
        <strain evidence="2">Prilba</strain>
    </source>
</reference>
<dbReference type="Proteomes" id="UP000759537">
    <property type="component" value="Unassembled WGS sequence"/>
</dbReference>
<protein>
    <submittedName>
        <fullName evidence="2">Uncharacterized protein</fullName>
    </submittedName>
</protein>
<reference evidence="2" key="2">
    <citation type="journal article" date="2020" name="Nat. Commun.">
        <title>Large-scale genome sequencing of mycorrhizal fungi provides insights into the early evolution of symbiotic traits.</title>
        <authorList>
            <person name="Miyauchi S."/>
            <person name="Kiss E."/>
            <person name="Kuo A."/>
            <person name="Drula E."/>
            <person name="Kohler A."/>
            <person name="Sanchez-Garcia M."/>
            <person name="Morin E."/>
            <person name="Andreopoulos B."/>
            <person name="Barry K.W."/>
            <person name="Bonito G."/>
            <person name="Buee M."/>
            <person name="Carver A."/>
            <person name="Chen C."/>
            <person name="Cichocki N."/>
            <person name="Clum A."/>
            <person name="Culley D."/>
            <person name="Crous P.W."/>
            <person name="Fauchery L."/>
            <person name="Girlanda M."/>
            <person name="Hayes R.D."/>
            <person name="Keri Z."/>
            <person name="LaButti K."/>
            <person name="Lipzen A."/>
            <person name="Lombard V."/>
            <person name="Magnuson J."/>
            <person name="Maillard F."/>
            <person name="Murat C."/>
            <person name="Nolan M."/>
            <person name="Ohm R.A."/>
            <person name="Pangilinan J."/>
            <person name="Pereira M.F."/>
            <person name="Perotto S."/>
            <person name="Peter M."/>
            <person name="Pfister S."/>
            <person name="Riley R."/>
            <person name="Sitrit Y."/>
            <person name="Stielow J.B."/>
            <person name="Szollosi G."/>
            <person name="Zifcakova L."/>
            <person name="Stursova M."/>
            <person name="Spatafora J.W."/>
            <person name="Tedersoo L."/>
            <person name="Vaario L.M."/>
            <person name="Yamada A."/>
            <person name="Yan M."/>
            <person name="Wang P."/>
            <person name="Xu J."/>
            <person name="Bruns T."/>
            <person name="Baldrian P."/>
            <person name="Vilgalys R."/>
            <person name="Dunand C."/>
            <person name="Henrissat B."/>
            <person name="Grigoriev I.V."/>
            <person name="Hibbett D."/>
            <person name="Nagy L.G."/>
            <person name="Martin F.M."/>
        </authorList>
    </citation>
    <scope>NUCLEOTIDE SEQUENCE</scope>
    <source>
        <strain evidence="2">Prilba</strain>
    </source>
</reference>
<organism evidence="2 3">
    <name type="scientific">Russula ochroleuca</name>
    <dbReference type="NCBI Taxonomy" id="152965"/>
    <lineage>
        <taxon>Eukaryota</taxon>
        <taxon>Fungi</taxon>
        <taxon>Dikarya</taxon>
        <taxon>Basidiomycota</taxon>
        <taxon>Agaricomycotina</taxon>
        <taxon>Agaricomycetes</taxon>
        <taxon>Russulales</taxon>
        <taxon>Russulaceae</taxon>
        <taxon>Russula</taxon>
    </lineage>
</organism>
<feature type="region of interest" description="Disordered" evidence="1">
    <location>
        <begin position="1"/>
        <end position="169"/>
    </location>
</feature>
<proteinExistence type="predicted"/>
<feature type="compositionally biased region" description="Pro residues" evidence="1">
    <location>
        <begin position="137"/>
        <end position="156"/>
    </location>
</feature>